<evidence type="ECO:0000256" key="1">
    <source>
        <dbReference type="ARBA" id="ARBA00022729"/>
    </source>
</evidence>
<reference evidence="6" key="2">
    <citation type="submission" date="2020-10" db="EMBL/GenBank/DDBJ databases">
        <authorList>
            <person name="Cooper E.A."/>
            <person name="Brenton Z.W."/>
            <person name="Flinn B.S."/>
            <person name="Jenkins J."/>
            <person name="Shu S."/>
            <person name="Flowers D."/>
            <person name="Luo F."/>
            <person name="Wang Y."/>
            <person name="Xia P."/>
            <person name="Barry K."/>
            <person name="Daum C."/>
            <person name="Lipzen A."/>
            <person name="Yoshinaga Y."/>
            <person name="Schmutz J."/>
            <person name="Saski C."/>
            <person name="Vermerris W."/>
            <person name="Kresovich S."/>
        </authorList>
    </citation>
    <scope>NUCLEOTIDE SEQUENCE</scope>
</reference>
<gene>
    <name evidence="6" type="ORF">BDA96_04G157300</name>
</gene>
<dbReference type="Proteomes" id="UP000807115">
    <property type="component" value="Chromosome 4"/>
</dbReference>
<dbReference type="SMART" id="SM00856">
    <property type="entry name" value="PMEI"/>
    <property type="match status" value="1"/>
</dbReference>
<feature type="domain" description="Pectinesterase inhibitor" evidence="5">
    <location>
        <begin position="22"/>
        <end position="178"/>
    </location>
</feature>
<keyword evidence="1 4" id="KW-0732">Signal</keyword>
<accession>A0A921R579</accession>
<organism evidence="6 7">
    <name type="scientific">Sorghum bicolor</name>
    <name type="common">Sorghum</name>
    <name type="synonym">Sorghum vulgare</name>
    <dbReference type="NCBI Taxonomy" id="4558"/>
    <lineage>
        <taxon>Eukaryota</taxon>
        <taxon>Viridiplantae</taxon>
        <taxon>Streptophyta</taxon>
        <taxon>Embryophyta</taxon>
        <taxon>Tracheophyta</taxon>
        <taxon>Spermatophyta</taxon>
        <taxon>Magnoliopsida</taxon>
        <taxon>Liliopsida</taxon>
        <taxon>Poales</taxon>
        <taxon>Poaceae</taxon>
        <taxon>PACMAD clade</taxon>
        <taxon>Panicoideae</taxon>
        <taxon>Andropogonodae</taxon>
        <taxon>Andropogoneae</taxon>
        <taxon>Sorghinae</taxon>
        <taxon>Sorghum</taxon>
    </lineage>
</organism>
<dbReference type="AlphaFoldDB" id="A0A921R579"/>
<dbReference type="EMBL" id="CM027683">
    <property type="protein sequence ID" value="KAG0533032.1"/>
    <property type="molecule type" value="Genomic_DNA"/>
</dbReference>
<feature type="chain" id="PRO_5037157543" description="Pectinesterase inhibitor domain-containing protein" evidence="4">
    <location>
        <begin position="26"/>
        <end position="185"/>
    </location>
</feature>
<dbReference type="GO" id="GO:0004857">
    <property type="term" value="F:enzyme inhibitor activity"/>
    <property type="evidence" value="ECO:0007669"/>
    <property type="project" value="InterPro"/>
</dbReference>
<dbReference type="InterPro" id="IPR035513">
    <property type="entry name" value="Invertase/methylesterase_inhib"/>
</dbReference>
<comment type="similarity">
    <text evidence="3">Belongs to the PMEI family.</text>
</comment>
<reference evidence="6" key="1">
    <citation type="journal article" date="2019" name="BMC Genomics">
        <title>A new reference genome for Sorghum bicolor reveals high levels of sequence similarity between sweet and grain genotypes: implications for the genetics of sugar metabolism.</title>
        <authorList>
            <person name="Cooper E.A."/>
            <person name="Brenton Z.W."/>
            <person name="Flinn B.S."/>
            <person name="Jenkins J."/>
            <person name="Shu S."/>
            <person name="Flowers D."/>
            <person name="Luo F."/>
            <person name="Wang Y."/>
            <person name="Xia P."/>
            <person name="Barry K."/>
            <person name="Daum C."/>
            <person name="Lipzen A."/>
            <person name="Yoshinaga Y."/>
            <person name="Schmutz J."/>
            <person name="Saski C."/>
            <person name="Vermerris W."/>
            <person name="Kresovich S."/>
        </authorList>
    </citation>
    <scope>NUCLEOTIDE SEQUENCE</scope>
</reference>
<evidence type="ECO:0000256" key="3">
    <source>
        <dbReference type="ARBA" id="ARBA00038471"/>
    </source>
</evidence>
<dbReference type="PANTHER" id="PTHR35357">
    <property type="entry name" value="OS02G0537100 PROTEIN"/>
    <property type="match status" value="1"/>
</dbReference>
<dbReference type="Pfam" id="PF04043">
    <property type="entry name" value="PMEI"/>
    <property type="match status" value="1"/>
</dbReference>
<dbReference type="SUPFAM" id="SSF101148">
    <property type="entry name" value="Plant invertase/pectin methylesterase inhibitor"/>
    <property type="match status" value="1"/>
</dbReference>
<evidence type="ECO:0000256" key="4">
    <source>
        <dbReference type="SAM" id="SignalP"/>
    </source>
</evidence>
<feature type="signal peptide" evidence="4">
    <location>
        <begin position="1"/>
        <end position="25"/>
    </location>
</feature>
<proteinExistence type="inferred from homology"/>
<name>A0A921R579_SORBI</name>
<dbReference type="NCBIfam" id="TIGR01614">
    <property type="entry name" value="PME_inhib"/>
    <property type="match status" value="1"/>
</dbReference>
<sequence>MSRALLMVVALAAVHGLITLTGVDATVVATCLAASNSDRRVNYDFCVSELNKHRDSPGADTPGLAKVAANVGVNSAGGAVNDIEALLAGKQQPPPDARTSAALRLCEQLYHDMELAFAGAYDEINALNYTAGKQMAADADSLVRRCTGGFAEAGLVPPEPVARRSAYAVQIAIVCTAITNLIISP</sequence>
<dbReference type="InterPro" id="IPR034088">
    <property type="entry name" value="Pla_a_1-like"/>
</dbReference>
<dbReference type="Gene3D" id="1.20.140.40">
    <property type="entry name" value="Invertase/pectin methylesterase inhibitor family protein"/>
    <property type="match status" value="1"/>
</dbReference>
<evidence type="ECO:0000313" key="6">
    <source>
        <dbReference type="EMBL" id="KAG0533032.1"/>
    </source>
</evidence>
<dbReference type="PANTHER" id="PTHR35357:SF5">
    <property type="entry name" value="PECTINESTERASE INHIBITOR DOMAIN-CONTAINING PROTEIN"/>
    <property type="match status" value="1"/>
</dbReference>
<dbReference type="CDD" id="cd15795">
    <property type="entry name" value="PMEI-Pla_a_1_like"/>
    <property type="match status" value="1"/>
</dbReference>
<keyword evidence="2" id="KW-1015">Disulfide bond</keyword>
<evidence type="ECO:0000256" key="2">
    <source>
        <dbReference type="ARBA" id="ARBA00023157"/>
    </source>
</evidence>
<protein>
    <recommendedName>
        <fullName evidence="5">Pectinesterase inhibitor domain-containing protein</fullName>
    </recommendedName>
</protein>
<evidence type="ECO:0000313" key="7">
    <source>
        <dbReference type="Proteomes" id="UP000807115"/>
    </source>
</evidence>
<evidence type="ECO:0000259" key="5">
    <source>
        <dbReference type="SMART" id="SM00856"/>
    </source>
</evidence>
<dbReference type="InterPro" id="IPR006501">
    <property type="entry name" value="Pectinesterase_inhib_dom"/>
</dbReference>
<comment type="caution">
    <text evidence="6">The sequence shown here is derived from an EMBL/GenBank/DDBJ whole genome shotgun (WGS) entry which is preliminary data.</text>
</comment>